<proteinExistence type="predicted"/>
<name>A0A4Z1SUP6_GIAMU</name>
<dbReference type="EMBL" id="VDLU01000004">
    <property type="protein sequence ID" value="TNJ27328.1"/>
    <property type="molecule type" value="Genomic_DNA"/>
</dbReference>
<sequence>MAQSMPGSARVIITDSSGLVRVLYPMLSDLPGGQAHRLHSTSRHSVPITAIHLMTDTILLAGLANGYLEAHYIANEYVSRSKEAYHFPPPHLLLRRPLRSDLLQDAVSQEPNNQTPIIDAKRIRSSHLEIRQLSTASPNHLVFLTSDSRIHHYRLTLTMPSDKSPEDWTLELEHRNSFQMWLPETPGAYSEAYHLISTGERIYAVCGGLNQPPVIYDAYTGTPCYSPLPPPPTFPAGNEHRFYSSCFCHDLERGLFLIGDVDGWIHCYLVGIWGDGTRILDEDRLPIDTRAEFERATNQRLGRPLNHVSDLKNPNTQRDELKQPYRQKDGVVRSAALWRLRQYETKVCALEIVHTSEDSYIVASDGLGTCAYLSLETGKEFRRLRGHAGAIKAISHVLEPGTPPTPLLFTCCYDKFVRAFRGNAMKAFGSIYVVSNPTAILSSWATCTYVEESSMAGSITSSQCDQPSHSIPHDVSDNFNEEEVHQDEGSESDDSLDIDINICTTRRSKK</sequence>
<dbReference type="InterPro" id="IPR015943">
    <property type="entry name" value="WD40/YVTN_repeat-like_dom_sf"/>
</dbReference>
<gene>
    <name evidence="2" type="ORF">GMRT_13837</name>
</gene>
<dbReference type="OrthoDB" id="10252113at2759"/>
<feature type="region of interest" description="Disordered" evidence="1">
    <location>
        <begin position="460"/>
        <end position="499"/>
    </location>
</feature>
<keyword evidence="3" id="KW-1185">Reference proteome</keyword>
<dbReference type="VEuPathDB" id="GiardiaDB:GMRT_13837"/>
<evidence type="ECO:0000313" key="3">
    <source>
        <dbReference type="Proteomes" id="UP000315496"/>
    </source>
</evidence>
<feature type="compositionally biased region" description="Polar residues" evidence="1">
    <location>
        <begin position="460"/>
        <end position="469"/>
    </location>
</feature>
<protein>
    <submittedName>
        <fullName evidence="2">Uncharacterized protein</fullName>
    </submittedName>
</protein>
<feature type="compositionally biased region" description="Basic and acidic residues" evidence="1">
    <location>
        <begin position="471"/>
        <end position="488"/>
    </location>
</feature>
<organism evidence="2 3">
    <name type="scientific">Giardia muris</name>
    <dbReference type="NCBI Taxonomy" id="5742"/>
    <lineage>
        <taxon>Eukaryota</taxon>
        <taxon>Metamonada</taxon>
        <taxon>Diplomonadida</taxon>
        <taxon>Hexamitidae</taxon>
        <taxon>Giardiinae</taxon>
        <taxon>Giardia</taxon>
    </lineage>
</organism>
<dbReference type="Proteomes" id="UP000315496">
    <property type="component" value="Chromosome 4"/>
</dbReference>
<evidence type="ECO:0000256" key="1">
    <source>
        <dbReference type="SAM" id="MobiDB-lite"/>
    </source>
</evidence>
<comment type="caution">
    <text evidence="2">The sequence shown here is derived from an EMBL/GenBank/DDBJ whole genome shotgun (WGS) entry which is preliminary data.</text>
</comment>
<accession>A0A4Z1SUP6</accession>
<reference evidence="2 3" key="1">
    <citation type="submission" date="2019-05" db="EMBL/GenBank/DDBJ databases">
        <title>The compact genome of Giardia muris reveals important steps in the evolution of intestinal protozoan parasites.</title>
        <authorList>
            <person name="Xu F."/>
            <person name="Jimenez-Gonzalez A."/>
            <person name="Einarsson E."/>
            <person name="Astvaldsson A."/>
            <person name="Peirasmaki D."/>
            <person name="Eckmann L."/>
            <person name="Andersson J.O."/>
            <person name="Svard S.G."/>
            <person name="Jerlstrom-Hultqvist J."/>
        </authorList>
    </citation>
    <scope>NUCLEOTIDE SEQUENCE [LARGE SCALE GENOMIC DNA]</scope>
    <source>
        <strain evidence="2 3">Roberts-Thomson</strain>
    </source>
</reference>
<dbReference type="InterPro" id="IPR036322">
    <property type="entry name" value="WD40_repeat_dom_sf"/>
</dbReference>
<evidence type="ECO:0000313" key="2">
    <source>
        <dbReference type="EMBL" id="TNJ27328.1"/>
    </source>
</evidence>
<dbReference type="Gene3D" id="2.130.10.10">
    <property type="entry name" value="YVTN repeat-like/Quinoprotein amine dehydrogenase"/>
    <property type="match status" value="1"/>
</dbReference>
<dbReference type="AlphaFoldDB" id="A0A4Z1SUP6"/>
<dbReference type="SUPFAM" id="SSF50978">
    <property type="entry name" value="WD40 repeat-like"/>
    <property type="match status" value="1"/>
</dbReference>